<name>A0A0B7C2S8_9EUPU</name>
<accession>A0A0B7C2S8</accession>
<feature type="compositionally biased region" description="Basic and acidic residues" evidence="1">
    <location>
        <begin position="32"/>
        <end position="51"/>
    </location>
</feature>
<evidence type="ECO:0000313" key="2">
    <source>
        <dbReference type="EMBL" id="CEK99503.1"/>
    </source>
</evidence>
<organism evidence="2">
    <name type="scientific">Arion vulgaris</name>
    <dbReference type="NCBI Taxonomy" id="1028688"/>
    <lineage>
        <taxon>Eukaryota</taxon>
        <taxon>Metazoa</taxon>
        <taxon>Spiralia</taxon>
        <taxon>Lophotrochozoa</taxon>
        <taxon>Mollusca</taxon>
        <taxon>Gastropoda</taxon>
        <taxon>Heterobranchia</taxon>
        <taxon>Euthyneura</taxon>
        <taxon>Panpulmonata</taxon>
        <taxon>Eupulmonata</taxon>
        <taxon>Stylommatophora</taxon>
        <taxon>Helicina</taxon>
        <taxon>Arionoidea</taxon>
        <taxon>Arionidae</taxon>
        <taxon>Arion</taxon>
    </lineage>
</organism>
<feature type="non-terminal residue" evidence="2">
    <location>
        <position position="89"/>
    </location>
</feature>
<gene>
    <name evidence="2" type="primary">ORF221420</name>
</gene>
<proteinExistence type="predicted"/>
<evidence type="ECO:0000256" key="1">
    <source>
        <dbReference type="SAM" id="MobiDB-lite"/>
    </source>
</evidence>
<sequence>PTVTVAPLEKNTTTIVTVTKATTGPEVNEGDISEHDKSNCSHEMNNETKCTKPENDYVNSVLSEISNNKDMLFRTLYVTLGITGIVVVY</sequence>
<feature type="non-terminal residue" evidence="2">
    <location>
        <position position="1"/>
    </location>
</feature>
<protein>
    <submittedName>
        <fullName evidence="2">Uncharacterized protein</fullName>
    </submittedName>
</protein>
<dbReference type="EMBL" id="HACG01052632">
    <property type="protein sequence ID" value="CEK99503.1"/>
    <property type="molecule type" value="Transcribed_RNA"/>
</dbReference>
<reference evidence="2" key="1">
    <citation type="submission" date="2014-12" db="EMBL/GenBank/DDBJ databases">
        <title>Insight into the proteome of Arion vulgaris.</title>
        <authorList>
            <person name="Aradska J."/>
            <person name="Bulat T."/>
            <person name="Smidak R."/>
            <person name="Sarate P."/>
            <person name="Gangsoo J."/>
            <person name="Sialana F."/>
            <person name="Bilban M."/>
            <person name="Lubec G."/>
        </authorList>
    </citation>
    <scope>NUCLEOTIDE SEQUENCE</scope>
    <source>
        <tissue evidence="2">Skin</tissue>
    </source>
</reference>
<feature type="region of interest" description="Disordered" evidence="1">
    <location>
        <begin position="25"/>
        <end position="51"/>
    </location>
</feature>
<dbReference type="AlphaFoldDB" id="A0A0B7C2S8"/>